<dbReference type="EMBL" id="CP155447">
    <property type="protein sequence ID" value="XBH06205.1"/>
    <property type="molecule type" value="Genomic_DNA"/>
</dbReference>
<gene>
    <name evidence="2" type="ORF">V5E97_09265</name>
</gene>
<name>A0AAU7CLT6_9BACT</name>
<dbReference type="InterPro" id="IPR018743">
    <property type="entry name" value="DUF2292"/>
</dbReference>
<proteinExistence type="predicted"/>
<feature type="region of interest" description="Disordered" evidence="1">
    <location>
        <begin position="1"/>
        <end position="21"/>
    </location>
</feature>
<dbReference type="RefSeq" id="WP_406699055.1">
    <property type="nucleotide sequence ID" value="NZ_CP155447.1"/>
</dbReference>
<evidence type="ECO:0000256" key="1">
    <source>
        <dbReference type="SAM" id="MobiDB-lite"/>
    </source>
</evidence>
<organism evidence="2">
    <name type="scientific">Singulisphaera sp. Ch08</name>
    <dbReference type="NCBI Taxonomy" id="3120278"/>
    <lineage>
        <taxon>Bacteria</taxon>
        <taxon>Pseudomonadati</taxon>
        <taxon>Planctomycetota</taxon>
        <taxon>Planctomycetia</taxon>
        <taxon>Isosphaerales</taxon>
        <taxon>Isosphaeraceae</taxon>
        <taxon>Singulisphaera</taxon>
    </lineage>
</organism>
<reference evidence="2" key="1">
    <citation type="submission" date="2024-05" db="EMBL/GenBank/DDBJ databases">
        <title>Planctomycetes of the genus Singulisphaera possess chitinolytic capabilities.</title>
        <authorList>
            <person name="Ivanova A."/>
        </authorList>
    </citation>
    <scope>NUCLEOTIDE SEQUENCE</scope>
    <source>
        <strain evidence="2">Ch08T</strain>
    </source>
</reference>
<accession>A0AAU7CLT6</accession>
<dbReference type="AlphaFoldDB" id="A0AAU7CLT6"/>
<sequence length="63" mass="7333">MLEHVMTQHEDHRAASKTTVSRDEELDHIKAAIGSIRFGEVRVIIQDGVVVQIERIEKERLRR</sequence>
<dbReference type="Pfam" id="PF10055">
    <property type="entry name" value="DUF2292"/>
    <property type="match status" value="1"/>
</dbReference>
<protein>
    <submittedName>
        <fullName evidence="2">YezD family protein</fullName>
    </submittedName>
</protein>
<evidence type="ECO:0000313" key="2">
    <source>
        <dbReference type="EMBL" id="XBH06205.1"/>
    </source>
</evidence>